<dbReference type="AlphaFoldDB" id="A0ABD1DAX9"/>
<gene>
    <name evidence="1" type="ORF">pipiens_010275</name>
</gene>
<protein>
    <submittedName>
        <fullName evidence="1">Uncharacterized protein</fullName>
    </submittedName>
</protein>
<comment type="caution">
    <text evidence="1">The sequence shown here is derived from an EMBL/GenBank/DDBJ whole genome shotgun (WGS) entry which is preliminary data.</text>
</comment>
<dbReference type="Proteomes" id="UP001562425">
    <property type="component" value="Unassembled WGS sequence"/>
</dbReference>
<organism evidence="1 2">
    <name type="scientific">Culex pipiens pipiens</name>
    <name type="common">Northern house mosquito</name>
    <dbReference type="NCBI Taxonomy" id="38569"/>
    <lineage>
        <taxon>Eukaryota</taxon>
        <taxon>Metazoa</taxon>
        <taxon>Ecdysozoa</taxon>
        <taxon>Arthropoda</taxon>
        <taxon>Hexapoda</taxon>
        <taxon>Insecta</taxon>
        <taxon>Pterygota</taxon>
        <taxon>Neoptera</taxon>
        <taxon>Endopterygota</taxon>
        <taxon>Diptera</taxon>
        <taxon>Nematocera</taxon>
        <taxon>Culicoidea</taxon>
        <taxon>Culicidae</taxon>
        <taxon>Culicinae</taxon>
        <taxon>Culicini</taxon>
        <taxon>Culex</taxon>
        <taxon>Culex</taxon>
    </lineage>
</organism>
<proteinExistence type="predicted"/>
<reference evidence="1 2" key="1">
    <citation type="submission" date="2024-05" db="EMBL/GenBank/DDBJ databases">
        <title>Culex pipiens pipiens assembly and annotation.</title>
        <authorList>
            <person name="Alout H."/>
            <person name="Durand T."/>
        </authorList>
    </citation>
    <scope>NUCLEOTIDE SEQUENCE [LARGE SCALE GENOMIC DNA]</scope>
    <source>
        <strain evidence="1">HA-2024</strain>
        <tissue evidence="1">Whole body</tissue>
    </source>
</reference>
<keyword evidence="2" id="KW-1185">Reference proteome</keyword>
<dbReference type="EMBL" id="JBEHCU010006582">
    <property type="protein sequence ID" value="KAL1396781.1"/>
    <property type="molecule type" value="Genomic_DNA"/>
</dbReference>
<sequence length="68" mass="7721">MASTSSNDRSSSDVPTDYARLKLLWLNFLNSDDDNAGNAASKTSWLELFLYEFGKLNAEQRAQFQRSK</sequence>
<evidence type="ECO:0000313" key="1">
    <source>
        <dbReference type="EMBL" id="KAL1396781.1"/>
    </source>
</evidence>
<name>A0ABD1DAX9_CULPP</name>
<evidence type="ECO:0000313" key="2">
    <source>
        <dbReference type="Proteomes" id="UP001562425"/>
    </source>
</evidence>
<accession>A0ABD1DAX9</accession>